<dbReference type="Proteomes" id="UP000530424">
    <property type="component" value="Unassembled WGS sequence"/>
</dbReference>
<dbReference type="SUPFAM" id="SSF46955">
    <property type="entry name" value="Putative DNA-binding domain"/>
    <property type="match status" value="1"/>
</dbReference>
<dbReference type="InterPro" id="IPR047057">
    <property type="entry name" value="MerR_fam"/>
</dbReference>
<sequence>MRIGELAARTGVTVRALRYYEELQILRPHRGPGGQRRYRAADVDRVVLVQELYAAGLHSRRIAELVPALERSGADPSRPVAALLDERSRILREIRDRHRALSVLDEIVARVTGADRDESMHTDGTRMVR</sequence>
<feature type="domain" description="HTH merR-type" evidence="2">
    <location>
        <begin position="1"/>
        <end position="68"/>
    </location>
</feature>
<name>A0A853BXR4_9ACTN</name>
<dbReference type="EMBL" id="JACCFP010000001">
    <property type="protein sequence ID" value="NYI99636.1"/>
    <property type="molecule type" value="Genomic_DNA"/>
</dbReference>
<dbReference type="PANTHER" id="PTHR30204">
    <property type="entry name" value="REDOX-CYCLING DRUG-SENSING TRANSCRIPTIONAL ACTIVATOR SOXR"/>
    <property type="match status" value="1"/>
</dbReference>
<organism evidence="3 4">
    <name type="scientific">Nocardioides thalensis</name>
    <dbReference type="NCBI Taxonomy" id="1914755"/>
    <lineage>
        <taxon>Bacteria</taxon>
        <taxon>Bacillati</taxon>
        <taxon>Actinomycetota</taxon>
        <taxon>Actinomycetes</taxon>
        <taxon>Propionibacteriales</taxon>
        <taxon>Nocardioidaceae</taxon>
        <taxon>Nocardioides</taxon>
    </lineage>
</organism>
<proteinExistence type="predicted"/>
<evidence type="ECO:0000259" key="2">
    <source>
        <dbReference type="PROSITE" id="PS50937"/>
    </source>
</evidence>
<dbReference type="PANTHER" id="PTHR30204:SF97">
    <property type="entry name" value="MERR FAMILY REGULATORY PROTEIN"/>
    <property type="match status" value="1"/>
</dbReference>
<evidence type="ECO:0000313" key="3">
    <source>
        <dbReference type="EMBL" id="NYI99636.1"/>
    </source>
</evidence>
<accession>A0A853BXR4</accession>
<dbReference type="InterPro" id="IPR009061">
    <property type="entry name" value="DNA-bd_dom_put_sf"/>
</dbReference>
<comment type="caution">
    <text evidence="3">The sequence shown here is derived from an EMBL/GenBank/DDBJ whole genome shotgun (WGS) entry which is preliminary data.</text>
</comment>
<gene>
    <name evidence="3" type="ORF">HNR19_000335</name>
</gene>
<dbReference type="PROSITE" id="PS00552">
    <property type="entry name" value="HTH_MERR_1"/>
    <property type="match status" value="1"/>
</dbReference>
<dbReference type="SMART" id="SM00422">
    <property type="entry name" value="HTH_MERR"/>
    <property type="match status" value="1"/>
</dbReference>
<dbReference type="PRINTS" id="PR00040">
    <property type="entry name" value="HTHMERR"/>
</dbReference>
<keyword evidence="1 3" id="KW-0238">DNA-binding</keyword>
<evidence type="ECO:0000313" key="4">
    <source>
        <dbReference type="Proteomes" id="UP000530424"/>
    </source>
</evidence>
<reference evidence="3 4" key="1">
    <citation type="submission" date="2020-07" db="EMBL/GenBank/DDBJ databases">
        <title>Sequencing the genomes of 1000 actinobacteria strains.</title>
        <authorList>
            <person name="Klenk H.-P."/>
        </authorList>
    </citation>
    <scope>NUCLEOTIDE SEQUENCE [LARGE SCALE GENOMIC DNA]</scope>
    <source>
        <strain evidence="3 4">DSM 103833</strain>
    </source>
</reference>
<evidence type="ECO:0000256" key="1">
    <source>
        <dbReference type="ARBA" id="ARBA00023125"/>
    </source>
</evidence>
<keyword evidence="4" id="KW-1185">Reference proteome</keyword>
<dbReference type="AlphaFoldDB" id="A0A853BXR4"/>
<protein>
    <submittedName>
        <fullName evidence="3">DNA-binding transcriptional MerR regulator</fullName>
    </submittedName>
</protein>
<dbReference type="Gene3D" id="1.10.1660.10">
    <property type="match status" value="1"/>
</dbReference>
<dbReference type="GO" id="GO:0003677">
    <property type="term" value="F:DNA binding"/>
    <property type="evidence" value="ECO:0007669"/>
    <property type="project" value="UniProtKB-KW"/>
</dbReference>
<dbReference type="RefSeq" id="WP_179666263.1">
    <property type="nucleotide sequence ID" value="NZ_JACCFP010000001.1"/>
</dbReference>
<dbReference type="InterPro" id="IPR000551">
    <property type="entry name" value="MerR-type_HTH_dom"/>
</dbReference>
<dbReference type="PROSITE" id="PS50937">
    <property type="entry name" value="HTH_MERR_2"/>
    <property type="match status" value="1"/>
</dbReference>
<dbReference type="Pfam" id="PF13411">
    <property type="entry name" value="MerR_1"/>
    <property type="match status" value="1"/>
</dbReference>
<dbReference type="GO" id="GO:0003700">
    <property type="term" value="F:DNA-binding transcription factor activity"/>
    <property type="evidence" value="ECO:0007669"/>
    <property type="project" value="InterPro"/>
</dbReference>